<proteinExistence type="predicted"/>
<feature type="compositionally biased region" description="Basic and acidic residues" evidence="1">
    <location>
        <begin position="16"/>
        <end position="26"/>
    </location>
</feature>
<dbReference type="AlphaFoldDB" id="A0A8H3FUW8"/>
<evidence type="ECO:0000313" key="2">
    <source>
        <dbReference type="EMBL" id="CAF9931171.1"/>
    </source>
</evidence>
<evidence type="ECO:0000256" key="1">
    <source>
        <dbReference type="SAM" id="MobiDB-lite"/>
    </source>
</evidence>
<sequence>MADLSPKLLERRRRREQRDRPWRDIKPASSPVSIASSRTLLLPNTPTAQRPLRRRSELPRTTWRKLPTSKAITAYQRSGPFPFLRLPYDVQLLVGEFVLFCLPQYFKCEDFIPYKDGKFDSNPKATPRYPLSQEGYPTWFPLIQVYPWLAKDLSRAWYRESIFFVKSVVDWNAFVGRATWKNASRIPHLHVDNEFIYCSGQSVNEDANWRSHMILSPMRNLKTLTLYRDDGGPGTYTQGGHDEFNSVDWFVRFAKDCTSLQKIKFALYPWSGFDTYPLRDSNMVTWVMDWEHEWDTVMVKRRPKEDKPLQSWYPASSPITI</sequence>
<evidence type="ECO:0000313" key="3">
    <source>
        <dbReference type="Proteomes" id="UP000664169"/>
    </source>
</evidence>
<keyword evidence="3" id="KW-1185">Reference proteome</keyword>
<name>A0A8H3FUW8_9LECA</name>
<gene>
    <name evidence="2" type="ORF">GOMPHAMPRED_005837</name>
</gene>
<dbReference type="OrthoDB" id="10264230at2759"/>
<reference evidence="2" key="1">
    <citation type="submission" date="2021-03" db="EMBL/GenBank/DDBJ databases">
        <authorList>
            <person name="Tagirdzhanova G."/>
        </authorList>
    </citation>
    <scope>NUCLEOTIDE SEQUENCE</scope>
</reference>
<accession>A0A8H3FUW8</accession>
<protein>
    <submittedName>
        <fullName evidence="2">Uncharacterized protein</fullName>
    </submittedName>
</protein>
<dbReference type="Proteomes" id="UP000664169">
    <property type="component" value="Unassembled WGS sequence"/>
</dbReference>
<organism evidence="2 3">
    <name type="scientific">Gomphillus americanus</name>
    <dbReference type="NCBI Taxonomy" id="1940652"/>
    <lineage>
        <taxon>Eukaryota</taxon>
        <taxon>Fungi</taxon>
        <taxon>Dikarya</taxon>
        <taxon>Ascomycota</taxon>
        <taxon>Pezizomycotina</taxon>
        <taxon>Lecanoromycetes</taxon>
        <taxon>OSLEUM clade</taxon>
        <taxon>Ostropomycetidae</taxon>
        <taxon>Ostropales</taxon>
        <taxon>Graphidaceae</taxon>
        <taxon>Gomphilloideae</taxon>
        <taxon>Gomphillus</taxon>
    </lineage>
</organism>
<comment type="caution">
    <text evidence="2">The sequence shown here is derived from an EMBL/GenBank/DDBJ whole genome shotgun (WGS) entry which is preliminary data.</text>
</comment>
<feature type="region of interest" description="Disordered" evidence="1">
    <location>
        <begin position="1"/>
        <end position="31"/>
    </location>
</feature>
<dbReference type="EMBL" id="CAJPDQ010000038">
    <property type="protein sequence ID" value="CAF9931171.1"/>
    <property type="molecule type" value="Genomic_DNA"/>
</dbReference>